<evidence type="ECO:0000313" key="2">
    <source>
        <dbReference type="EMBL" id="KGN61276.1"/>
    </source>
</evidence>
<feature type="region of interest" description="Disordered" evidence="1">
    <location>
        <begin position="1"/>
        <end position="20"/>
    </location>
</feature>
<proteinExistence type="predicted"/>
<reference evidence="2 3" key="2">
    <citation type="journal article" date="2009" name="PLoS ONE">
        <title>An integrated genetic and cytogenetic map of the cucumber genome.</title>
        <authorList>
            <person name="Ren Y."/>
            <person name="Zhang Z."/>
            <person name="Liu J."/>
            <person name="Staub J.E."/>
            <person name="Han Y."/>
            <person name="Cheng Z."/>
            <person name="Li X."/>
            <person name="Lu J."/>
            <person name="Miao H."/>
            <person name="Kang H."/>
            <person name="Xie B."/>
            <person name="Gu X."/>
            <person name="Wang X."/>
            <person name="Du Y."/>
            <person name="Jin W."/>
            <person name="Huang S."/>
        </authorList>
    </citation>
    <scope>NUCLEOTIDE SEQUENCE [LARGE SCALE GENOMIC DNA]</scope>
    <source>
        <strain evidence="3">cv. 9930</strain>
    </source>
</reference>
<dbReference type="Gramene" id="KGN61276">
    <property type="protein sequence ID" value="KGN61276"/>
    <property type="gene ID" value="Csa_2G075350"/>
</dbReference>
<keyword evidence="3" id="KW-1185">Reference proteome</keyword>
<dbReference type="STRING" id="3659.A0A0A0LMS0"/>
<dbReference type="Proteomes" id="UP000029981">
    <property type="component" value="Chromosome 2"/>
</dbReference>
<evidence type="ECO:0000313" key="3">
    <source>
        <dbReference type="Proteomes" id="UP000029981"/>
    </source>
</evidence>
<dbReference type="EMBL" id="CM002923">
    <property type="protein sequence ID" value="KGN61276.1"/>
    <property type="molecule type" value="Genomic_DNA"/>
</dbReference>
<sequence length="50" mass="5731">METSQNPNANTNSNPNTISSSIPMLWPTIDGYLCFSEEELVSYARRLYKF</sequence>
<organism evidence="2 3">
    <name type="scientific">Cucumis sativus</name>
    <name type="common">Cucumber</name>
    <dbReference type="NCBI Taxonomy" id="3659"/>
    <lineage>
        <taxon>Eukaryota</taxon>
        <taxon>Viridiplantae</taxon>
        <taxon>Streptophyta</taxon>
        <taxon>Embryophyta</taxon>
        <taxon>Tracheophyta</taxon>
        <taxon>Spermatophyta</taxon>
        <taxon>Magnoliopsida</taxon>
        <taxon>eudicotyledons</taxon>
        <taxon>Gunneridae</taxon>
        <taxon>Pentapetalae</taxon>
        <taxon>rosids</taxon>
        <taxon>fabids</taxon>
        <taxon>Cucurbitales</taxon>
        <taxon>Cucurbitaceae</taxon>
        <taxon>Benincaseae</taxon>
        <taxon>Cucumis</taxon>
    </lineage>
</organism>
<dbReference type="AlphaFoldDB" id="A0A0A0LMS0"/>
<accession>A0A0A0LMS0</accession>
<gene>
    <name evidence="2" type="ORF">Csa_2G075350</name>
</gene>
<reference evidence="2 3" key="1">
    <citation type="journal article" date="2009" name="Nat. Genet.">
        <title>The genome of the cucumber, Cucumis sativus L.</title>
        <authorList>
            <person name="Huang S."/>
            <person name="Li R."/>
            <person name="Zhang Z."/>
            <person name="Li L."/>
            <person name="Gu X."/>
            <person name="Fan W."/>
            <person name="Lucas W.J."/>
            <person name="Wang X."/>
            <person name="Xie B."/>
            <person name="Ni P."/>
            <person name="Ren Y."/>
            <person name="Zhu H."/>
            <person name="Li J."/>
            <person name="Lin K."/>
            <person name="Jin W."/>
            <person name="Fei Z."/>
            <person name="Li G."/>
            <person name="Staub J."/>
            <person name="Kilian A."/>
            <person name="van der Vossen E.A."/>
            <person name="Wu Y."/>
            <person name="Guo J."/>
            <person name="He J."/>
            <person name="Jia Z."/>
            <person name="Ren Y."/>
            <person name="Tian G."/>
            <person name="Lu Y."/>
            <person name="Ruan J."/>
            <person name="Qian W."/>
            <person name="Wang M."/>
            <person name="Huang Q."/>
            <person name="Li B."/>
            <person name="Xuan Z."/>
            <person name="Cao J."/>
            <person name="Asan"/>
            <person name="Wu Z."/>
            <person name="Zhang J."/>
            <person name="Cai Q."/>
            <person name="Bai Y."/>
            <person name="Zhao B."/>
            <person name="Han Y."/>
            <person name="Li Y."/>
            <person name="Li X."/>
            <person name="Wang S."/>
            <person name="Shi Q."/>
            <person name="Liu S."/>
            <person name="Cho W.K."/>
            <person name="Kim J.Y."/>
            <person name="Xu Y."/>
            <person name="Heller-Uszynska K."/>
            <person name="Miao H."/>
            <person name="Cheng Z."/>
            <person name="Zhang S."/>
            <person name="Wu J."/>
            <person name="Yang Y."/>
            <person name="Kang H."/>
            <person name="Li M."/>
            <person name="Liang H."/>
            <person name="Ren X."/>
            <person name="Shi Z."/>
            <person name="Wen M."/>
            <person name="Jian M."/>
            <person name="Yang H."/>
            <person name="Zhang G."/>
            <person name="Yang Z."/>
            <person name="Chen R."/>
            <person name="Liu S."/>
            <person name="Li J."/>
            <person name="Ma L."/>
            <person name="Liu H."/>
            <person name="Zhou Y."/>
            <person name="Zhao J."/>
            <person name="Fang X."/>
            <person name="Li G."/>
            <person name="Fang L."/>
            <person name="Li Y."/>
            <person name="Liu D."/>
            <person name="Zheng H."/>
            <person name="Zhang Y."/>
            <person name="Qin N."/>
            <person name="Li Z."/>
            <person name="Yang G."/>
            <person name="Yang S."/>
            <person name="Bolund L."/>
            <person name="Kristiansen K."/>
            <person name="Zheng H."/>
            <person name="Li S."/>
            <person name="Zhang X."/>
            <person name="Yang H."/>
            <person name="Wang J."/>
            <person name="Sun R."/>
            <person name="Zhang B."/>
            <person name="Jiang S."/>
            <person name="Wang J."/>
            <person name="Du Y."/>
            <person name="Li S."/>
        </authorList>
    </citation>
    <scope>NUCLEOTIDE SEQUENCE [LARGE SCALE GENOMIC DNA]</scope>
    <source>
        <strain evidence="3">cv. 9930</strain>
    </source>
</reference>
<name>A0A0A0LMS0_CUCSA</name>
<evidence type="ECO:0000256" key="1">
    <source>
        <dbReference type="SAM" id="MobiDB-lite"/>
    </source>
</evidence>
<reference evidence="2 3" key="4">
    <citation type="journal article" date="2011" name="BMC Genomics">
        <title>RNA-Seq improves annotation of protein-coding genes in the cucumber genome.</title>
        <authorList>
            <person name="Li Z."/>
            <person name="Zhang Z."/>
            <person name="Yan P."/>
            <person name="Huang S."/>
            <person name="Fei Z."/>
            <person name="Lin K."/>
        </authorList>
    </citation>
    <scope>NUCLEOTIDE SEQUENCE [LARGE SCALE GENOMIC DNA]</scope>
    <source>
        <strain evidence="3">cv. 9930</strain>
    </source>
</reference>
<reference evidence="2 3" key="3">
    <citation type="journal article" date="2010" name="BMC Genomics">
        <title>Transcriptome sequencing and comparative analysis of cucumber flowers with different sex types.</title>
        <authorList>
            <person name="Guo S."/>
            <person name="Zheng Y."/>
            <person name="Joung J.G."/>
            <person name="Liu S."/>
            <person name="Zhang Z."/>
            <person name="Crasta O.R."/>
            <person name="Sobral B.W."/>
            <person name="Xu Y."/>
            <person name="Huang S."/>
            <person name="Fei Z."/>
        </authorList>
    </citation>
    <scope>NUCLEOTIDE SEQUENCE [LARGE SCALE GENOMIC DNA]</scope>
    <source>
        <strain evidence="3">cv. 9930</strain>
    </source>
</reference>
<protein>
    <submittedName>
        <fullName evidence="2">Uncharacterized protein</fullName>
    </submittedName>
</protein>